<name>A0ACC1N2X5_9HYPO</name>
<organism evidence="1 2">
    <name type="scientific">Zarea fungicola</name>
    <dbReference type="NCBI Taxonomy" id="93591"/>
    <lineage>
        <taxon>Eukaryota</taxon>
        <taxon>Fungi</taxon>
        <taxon>Dikarya</taxon>
        <taxon>Ascomycota</taxon>
        <taxon>Pezizomycotina</taxon>
        <taxon>Sordariomycetes</taxon>
        <taxon>Hypocreomycetidae</taxon>
        <taxon>Hypocreales</taxon>
        <taxon>Cordycipitaceae</taxon>
        <taxon>Zarea</taxon>
    </lineage>
</organism>
<gene>
    <name evidence="1" type="ORF">NQ176_g6616</name>
</gene>
<evidence type="ECO:0000313" key="2">
    <source>
        <dbReference type="Proteomes" id="UP001143910"/>
    </source>
</evidence>
<sequence>MKTTGLLLLGACIPAVFATAQVACVETKHCSDGNEYTIIGKTVADESESSICGSIQSTLKEAIKHNGGKVILRSDNCKTKRVNGGQSVMFASLKMDKQSPSFQSSLLTGAVNTAFGGSGVYYTPCDVSRLPS</sequence>
<protein>
    <submittedName>
        <fullName evidence="1">Uncharacterized protein</fullName>
    </submittedName>
</protein>
<comment type="caution">
    <text evidence="1">The sequence shown here is derived from an EMBL/GenBank/DDBJ whole genome shotgun (WGS) entry which is preliminary data.</text>
</comment>
<keyword evidence="2" id="KW-1185">Reference proteome</keyword>
<dbReference type="Proteomes" id="UP001143910">
    <property type="component" value="Unassembled WGS sequence"/>
</dbReference>
<dbReference type="EMBL" id="JANJQO010000977">
    <property type="protein sequence ID" value="KAJ2973424.1"/>
    <property type="molecule type" value="Genomic_DNA"/>
</dbReference>
<evidence type="ECO:0000313" key="1">
    <source>
        <dbReference type="EMBL" id="KAJ2973424.1"/>
    </source>
</evidence>
<accession>A0ACC1N2X5</accession>
<reference evidence="1" key="1">
    <citation type="submission" date="2022-08" db="EMBL/GenBank/DDBJ databases">
        <title>Genome Sequence of Lecanicillium fungicola.</title>
        <authorList>
            <person name="Buettner E."/>
        </authorList>
    </citation>
    <scope>NUCLEOTIDE SEQUENCE</scope>
    <source>
        <strain evidence="1">Babe33</strain>
    </source>
</reference>
<proteinExistence type="predicted"/>